<dbReference type="Gene3D" id="1.20.1070.10">
    <property type="entry name" value="Rhodopsin 7-helix transmembrane proteins"/>
    <property type="match status" value="1"/>
</dbReference>
<gene>
    <name evidence="7" type="ORF">CAPTEDRAFT_197699</name>
</gene>
<keyword evidence="2 5" id="KW-0812">Transmembrane</keyword>
<dbReference type="GO" id="GO:0004930">
    <property type="term" value="F:G protein-coupled receptor activity"/>
    <property type="evidence" value="ECO:0007669"/>
    <property type="project" value="InterPro"/>
</dbReference>
<dbReference type="PANTHER" id="PTHR46641:SF18">
    <property type="entry name" value="G-PROTEIN COUPLED RECEPTORS FAMILY 1 PROFILE DOMAIN-CONTAINING PROTEIN"/>
    <property type="match status" value="1"/>
</dbReference>
<keyword evidence="3 5" id="KW-1133">Transmembrane helix</keyword>
<dbReference type="InterPro" id="IPR017452">
    <property type="entry name" value="GPCR_Rhodpsn_7TM"/>
</dbReference>
<dbReference type="STRING" id="283909.R7VHK3"/>
<evidence type="ECO:0000256" key="4">
    <source>
        <dbReference type="ARBA" id="ARBA00023136"/>
    </source>
</evidence>
<feature type="transmembrane region" description="Helical" evidence="5">
    <location>
        <begin position="129"/>
        <end position="148"/>
    </location>
</feature>
<dbReference type="SUPFAM" id="SSF81321">
    <property type="entry name" value="Family A G protein-coupled receptor-like"/>
    <property type="match status" value="1"/>
</dbReference>
<feature type="transmembrane region" description="Helical" evidence="5">
    <location>
        <begin position="208"/>
        <end position="225"/>
    </location>
</feature>
<dbReference type="EMBL" id="AMQN01003893">
    <property type="status" value="NOT_ANNOTATED_CDS"/>
    <property type="molecule type" value="Genomic_DNA"/>
</dbReference>
<dbReference type="GO" id="GO:0016020">
    <property type="term" value="C:membrane"/>
    <property type="evidence" value="ECO:0007669"/>
    <property type="project" value="UniProtKB-SubCell"/>
</dbReference>
<reference evidence="8" key="3">
    <citation type="submission" date="2015-06" db="UniProtKB">
        <authorList>
            <consortium name="EnsemblMetazoa"/>
        </authorList>
    </citation>
    <scope>IDENTIFICATION</scope>
</reference>
<dbReference type="AlphaFoldDB" id="R7VHK3"/>
<dbReference type="Pfam" id="PF00001">
    <property type="entry name" value="7tm_1"/>
    <property type="match status" value="1"/>
</dbReference>
<feature type="transmembrane region" description="Helical" evidence="5">
    <location>
        <begin position="351"/>
        <end position="373"/>
    </location>
</feature>
<feature type="transmembrane region" description="Helical" evidence="5">
    <location>
        <begin position="255"/>
        <end position="283"/>
    </location>
</feature>
<organism evidence="7">
    <name type="scientific">Capitella teleta</name>
    <name type="common">Polychaete worm</name>
    <dbReference type="NCBI Taxonomy" id="283909"/>
    <lineage>
        <taxon>Eukaryota</taxon>
        <taxon>Metazoa</taxon>
        <taxon>Spiralia</taxon>
        <taxon>Lophotrochozoa</taxon>
        <taxon>Annelida</taxon>
        <taxon>Polychaeta</taxon>
        <taxon>Sedentaria</taxon>
        <taxon>Scolecida</taxon>
        <taxon>Capitellidae</taxon>
        <taxon>Capitella</taxon>
    </lineage>
</organism>
<dbReference type="InterPro" id="IPR000276">
    <property type="entry name" value="GPCR_Rhodpsn"/>
</dbReference>
<evidence type="ECO:0000313" key="7">
    <source>
        <dbReference type="EMBL" id="ELU18057.1"/>
    </source>
</evidence>
<comment type="subcellular location">
    <subcellularLocation>
        <location evidence="1">Membrane</location>
    </subcellularLocation>
</comment>
<name>R7VHK3_CAPTE</name>
<reference evidence="7 9" key="2">
    <citation type="journal article" date="2013" name="Nature">
        <title>Insights into bilaterian evolution from three spiralian genomes.</title>
        <authorList>
            <person name="Simakov O."/>
            <person name="Marletaz F."/>
            <person name="Cho S.J."/>
            <person name="Edsinger-Gonzales E."/>
            <person name="Havlak P."/>
            <person name="Hellsten U."/>
            <person name="Kuo D.H."/>
            <person name="Larsson T."/>
            <person name="Lv J."/>
            <person name="Arendt D."/>
            <person name="Savage R."/>
            <person name="Osoegawa K."/>
            <person name="de Jong P."/>
            <person name="Grimwood J."/>
            <person name="Chapman J.A."/>
            <person name="Shapiro H."/>
            <person name="Aerts A."/>
            <person name="Otillar R.P."/>
            <person name="Terry A.Y."/>
            <person name="Boore J.L."/>
            <person name="Grigoriev I.V."/>
            <person name="Lindberg D.R."/>
            <person name="Seaver E.C."/>
            <person name="Weisblat D.A."/>
            <person name="Putnam N.H."/>
            <person name="Rokhsar D.S."/>
        </authorList>
    </citation>
    <scope>NUCLEOTIDE SEQUENCE</scope>
    <source>
        <strain evidence="7 9">I ESC-2004</strain>
    </source>
</reference>
<proteinExistence type="predicted"/>
<dbReference type="Proteomes" id="UP000014760">
    <property type="component" value="Unassembled WGS sequence"/>
</dbReference>
<feature type="transmembrane region" description="Helical" evidence="5">
    <location>
        <begin position="97"/>
        <end position="117"/>
    </location>
</feature>
<dbReference type="OrthoDB" id="9999179at2759"/>
<dbReference type="InterPro" id="IPR052954">
    <property type="entry name" value="GPCR-Ligand_Int"/>
</dbReference>
<evidence type="ECO:0000313" key="8">
    <source>
        <dbReference type="EnsemblMetazoa" id="CapteP197699"/>
    </source>
</evidence>
<dbReference type="HOGENOM" id="CLU_650914_0_0_1"/>
<protein>
    <recommendedName>
        <fullName evidence="6">G-protein coupled receptors family 1 profile domain-containing protein</fullName>
    </recommendedName>
</protein>
<dbReference type="PROSITE" id="PS50262">
    <property type="entry name" value="G_PROTEIN_RECEP_F1_2"/>
    <property type="match status" value="1"/>
</dbReference>
<feature type="transmembrane region" description="Helical" evidence="5">
    <location>
        <begin position="304"/>
        <end position="331"/>
    </location>
</feature>
<keyword evidence="4 5" id="KW-0472">Membrane</keyword>
<evidence type="ECO:0000256" key="3">
    <source>
        <dbReference type="ARBA" id="ARBA00022989"/>
    </source>
</evidence>
<sequence>MHYIKQGNNAFSLYRASYVGQNVSAPLEPAYQSERAILHLAVKTQRPNKLSFIHFERSAMDNANLTLFYFSEENVTLTTSTVYSEPNTTESSKWMEFGILIIASSGTIGNTLSFLVFCQPYFAGTTTSIFLRFLAVFDSLTLWSYLIWDVSHYFHPEMNSVTYCRVLFWIQASLPHTASYILLAVTIERLLAVVRPLHVRLTFTRRRVFIIITVIIILPFCYNLAHFRLTTLNNPSDGGNNVCRYDPKLKEFADIWYYFDSIIGIIIPAVLIFIMNIITITAYNRAKRRQLKMTAQNSRAREKGNHLTIMLMAISLAYWVLMLPSAALFIAKVKYSDWFWANDANASLFTILFQSSYLLMITTNAIQFVLYLLTARKFANELLDVIRCKCTLRRTSSSKRNRQRTYDTIVFSSKGTESMEYV</sequence>
<evidence type="ECO:0000256" key="5">
    <source>
        <dbReference type="SAM" id="Phobius"/>
    </source>
</evidence>
<evidence type="ECO:0000259" key="6">
    <source>
        <dbReference type="PROSITE" id="PS50262"/>
    </source>
</evidence>
<accession>R7VHK3</accession>
<evidence type="ECO:0000256" key="1">
    <source>
        <dbReference type="ARBA" id="ARBA00004370"/>
    </source>
</evidence>
<dbReference type="PANTHER" id="PTHR46641">
    <property type="entry name" value="FMRFAMIDE RECEPTOR-RELATED"/>
    <property type="match status" value="1"/>
</dbReference>
<keyword evidence="9" id="KW-1185">Reference proteome</keyword>
<dbReference type="EnsemblMetazoa" id="CapteT197699">
    <property type="protein sequence ID" value="CapteP197699"/>
    <property type="gene ID" value="CapteG197699"/>
</dbReference>
<feature type="transmembrane region" description="Helical" evidence="5">
    <location>
        <begin position="168"/>
        <end position="187"/>
    </location>
</feature>
<feature type="domain" description="G-protein coupled receptors family 1 profile" evidence="6">
    <location>
        <begin position="109"/>
        <end position="371"/>
    </location>
</feature>
<evidence type="ECO:0000313" key="9">
    <source>
        <dbReference type="Proteomes" id="UP000014760"/>
    </source>
</evidence>
<dbReference type="OMA" id="KENAACW"/>
<reference evidence="9" key="1">
    <citation type="submission" date="2012-12" db="EMBL/GenBank/DDBJ databases">
        <authorList>
            <person name="Hellsten U."/>
            <person name="Grimwood J."/>
            <person name="Chapman J.A."/>
            <person name="Shapiro H."/>
            <person name="Aerts A."/>
            <person name="Otillar R.P."/>
            <person name="Terry A.Y."/>
            <person name="Boore J.L."/>
            <person name="Simakov O."/>
            <person name="Marletaz F."/>
            <person name="Cho S.-J."/>
            <person name="Edsinger-Gonzales E."/>
            <person name="Havlak P."/>
            <person name="Kuo D.-H."/>
            <person name="Larsson T."/>
            <person name="Lv J."/>
            <person name="Arendt D."/>
            <person name="Savage R."/>
            <person name="Osoegawa K."/>
            <person name="de Jong P."/>
            <person name="Lindberg D.R."/>
            <person name="Seaver E.C."/>
            <person name="Weisblat D.A."/>
            <person name="Putnam N.H."/>
            <person name="Grigoriev I.V."/>
            <person name="Rokhsar D.S."/>
        </authorList>
    </citation>
    <scope>NUCLEOTIDE SEQUENCE</scope>
    <source>
        <strain evidence="9">I ESC-2004</strain>
    </source>
</reference>
<dbReference type="EMBL" id="KB292163">
    <property type="protein sequence ID" value="ELU18057.1"/>
    <property type="molecule type" value="Genomic_DNA"/>
</dbReference>
<evidence type="ECO:0000256" key="2">
    <source>
        <dbReference type="ARBA" id="ARBA00022692"/>
    </source>
</evidence>